<evidence type="ECO:0000256" key="6">
    <source>
        <dbReference type="ARBA" id="ARBA00022692"/>
    </source>
</evidence>
<dbReference type="PANTHER" id="PTHR45436:SF5">
    <property type="entry name" value="SENSOR HISTIDINE KINASE TRCS"/>
    <property type="match status" value="1"/>
</dbReference>
<evidence type="ECO:0000256" key="10">
    <source>
        <dbReference type="SAM" id="Phobius"/>
    </source>
</evidence>
<evidence type="ECO:0000259" key="12">
    <source>
        <dbReference type="PROSITE" id="PS50885"/>
    </source>
</evidence>
<dbReference type="RefSeq" id="WP_326620672.1">
    <property type="nucleotide sequence ID" value="NZ_CP109106.1"/>
</dbReference>
<evidence type="ECO:0000256" key="9">
    <source>
        <dbReference type="ARBA" id="ARBA00023012"/>
    </source>
</evidence>
<keyword evidence="14" id="KW-1185">Reference proteome</keyword>
<dbReference type="Pfam" id="PF02518">
    <property type="entry name" value="HATPase_c"/>
    <property type="match status" value="1"/>
</dbReference>
<feature type="domain" description="HAMP" evidence="12">
    <location>
        <begin position="153"/>
        <end position="207"/>
    </location>
</feature>
<sequence length="435" mass="45739">MGIRGRIALAISCMTALAVVVLGFAVQHIAEVERERSARAYQDDRLSSALQIYERDGTRALGAQLDDATLPSPLRDAVFSKQSGTYISGGEDPRVWAATGVGEGGEGASMRTLSVSAPYPDDDPTQLALNRALLIAGCGTVTLMAVVSWFVSQRLSRRLRMSAAAARRIAAGEAPDADALASHGRDEVAELGRSVHHMATSLAAQAQAEREFTADVAHELRTPVAGLVAAAELLPQPRAVEMVQDRAQAMRRLVEDLLEVSRLDAGVERADVDACELPSLVRGIVKRAARQRGVDEVSVTVEGEPRIVETDRRRVERVLVNLLANAAKHGKPPIEVVVAGSRIVVRDHGLGYPPELCAEGPRRFRTAAPERGTGHGLGLTIAAGQADVLGARLDFGAAAEGGAEAVLELPDRTAAAPGIGIPPAATDDGSCPGSP</sequence>
<evidence type="ECO:0000259" key="11">
    <source>
        <dbReference type="PROSITE" id="PS50109"/>
    </source>
</evidence>
<dbReference type="PROSITE" id="PS50109">
    <property type="entry name" value="HIS_KIN"/>
    <property type="match status" value="1"/>
</dbReference>
<keyword evidence="6 10" id="KW-0812">Transmembrane</keyword>
<evidence type="ECO:0000256" key="2">
    <source>
        <dbReference type="ARBA" id="ARBA00004236"/>
    </source>
</evidence>
<dbReference type="Gene3D" id="1.10.287.130">
    <property type="match status" value="1"/>
</dbReference>
<organism evidence="13 14">
    <name type="scientific">Streptomyces decoyicus</name>
    <dbReference type="NCBI Taxonomy" id="249567"/>
    <lineage>
        <taxon>Bacteria</taxon>
        <taxon>Bacillati</taxon>
        <taxon>Actinomycetota</taxon>
        <taxon>Actinomycetes</taxon>
        <taxon>Kitasatosporales</taxon>
        <taxon>Streptomycetaceae</taxon>
        <taxon>Streptomyces</taxon>
    </lineage>
</organism>
<dbReference type="SUPFAM" id="SSF55874">
    <property type="entry name" value="ATPase domain of HSP90 chaperone/DNA topoisomerase II/histidine kinase"/>
    <property type="match status" value="1"/>
</dbReference>
<accession>A0ABZ1FLU1</accession>
<dbReference type="Proteomes" id="UP001344251">
    <property type="component" value="Chromosome"/>
</dbReference>
<dbReference type="SUPFAM" id="SSF47384">
    <property type="entry name" value="Homodimeric domain of signal transducing histidine kinase"/>
    <property type="match status" value="1"/>
</dbReference>
<evidence type="ECO:0000256" key="4">
    <source>
        <dbReference type="ARBA" id="ARBA00022553"/>
    </source>
</evidence>
<feature type="transmembrane region" description="Helical" evidence="10">
    <location>
        <begin position="132"/>
        <end position="151"/>
    </location>
</feature>
<keyword evidence="7 13" id="KW-0418">Kinase</keyword>
<evidence type="ECO:0000256" key="8">
    <source>
        <dbReference type="ARBA" id="ARBA00022989"/>
    </source>
</evidence>
<dbReference type="PROSITE" id="PS50885">
    <property type="entry name" value="HAMP"/>
    <property type="match status" value="1"/>
</dbReference>
<dbReference type="SMART" id="SM00304">
    <property type="entry name" value="HAMP"/>
    <property type="match status" value="1"/>
</dbReference>
<proteinExistence type="predicted"/>
<dbReference type="InterPro" id="IPR005467">
    <property type="entry name" value="His_kinase_dom"/>
</dbReference>
<evidence type="ECO:0000313" key="13">
    <source>
        <dbReference type="EMBL" id="WSB71091.1"/>
    </source>
</evidence>
<keyword evidence="5" id="KW-0808">Transferase</keyword>
<evidence type="ECO:0000256" key="3">
    <source>
        <dbReference type="ARBA" id="ARBA00012438"/>
    </source>
</evidence>
<dbReference type="EC" id="2.7.13.3" evidence="3"/>
<comment type="catalytic activity">
    <reaction evidence="1">
        <text>ATP + protein L-histidine = ADP + protein N-phospho-L-histidine.</text>
        <dbReference type="EC" id="2.7.13.3"/>
    </reaction>
</comment>
<keyword evidence="4" id="KW-0597">Phosphoprotein</keyword>
<dbReference type="EMBL" id="CP109106">
    <property type="protein sequence ID" value="WSB71091.1"/>
    <property type="molecule type" value="Genomic_DNA"/>
</dbReference>
<evidence type="ECO:0000256" key="5">
    <source>
        <dbReference type="ARBA" id="ARBA00022679"/>
    </source>
</evidence>
<dbReference type="Pfam" id="PF00672">
    <property type="entry name" value="HAMP"/>
    <property type="match status" value="1"/>
</dbReference>
<feature type="transmembrane region" description="Helical" evidence="10">
    <location>
        <begin position="7"/>
        <end position="30"/>
    </location>
</feature>
<dbReference type="SMART" id="SM00388">
    <property type="entry name" value="HisKA"/>
    <property type="match status" value="1"/>
</dbReference>
<feature type="domain" description="Histidine kinase" evidence="11">
    <location>
        <begin position="215"/>
        <end position="413"/>
    </location>
</feature>
<keyword evidence="10" id="KW-0472">Membrane</keyword>
<dbReference type="CDD" id="cd00082">
    <property type="entry name" value="HisKA"/>
    <property type="match status" value="1"/>
</dbReference>
<comment type="subcellular location">
    <subcellularLocation>
        <location evidence="2">Cell membrane</location>
    </subcellularLocation>
</comment>
<dbReference type="InterPro" id="IPR050428">
    <property type="entry name" value="TCS_sensor_his_kinase"/>
</dbReference>
<dbReference type="Gene3D" id="3.30.565.10">
    <property type="entry name" value="Histidine kinase-like ATPase, C-terminal domain"/>
    <property type="match status" value="1"/>
</dbReference>
<dbReference type="Pfam" id="PF00512">
    <property type="entry name" value="HisKA"/>
    <property type="match status" value="1"/>
</dbReference>
<dbReference type="PANTHER" id="PTHR45436">
    <property type="entry name" value="SENSOR HISTIDINE KINASE YKOH"/>
    <property type="match status" value="1"/>
</dbReference>
<evidence type="ECO:0000256" key="1">
    <source>
        <dbReference type="ARBA" id="ARBA00000085"/>
    </source>
</evidence>
<evidence type="ECO:0000256" key="7">
    <source>
        <dbReference type="ARBA" id="ARBA00022777"/>
    </source>
</evidence>
<evidence type="ECO:0000313" key="14">
    <source>
        <dbReference type="Proteomes" id="UP001344251"/>
    </source>
</evidence>
<dbReference type="InterPro" id="IPR036097">
    <property type="entry name" value="HisK_dim/P_sf"/>
</dbReference>
<dbReference type="GO" id="GO:0016301">
    <property type="term" value="F:kinase activity"/>
    <property type="evidence" value="ECO:0007669"/>
    <property type="project" value="UniProtKB-KW"/>
</dbReference>
<dbReference type="Gene3D" id="6.10.340.10">
    <property type="match status" value="1"/>
</dbReference>
<keyword evidence="8 10" id="KW-1133">Transmembrane helix</keyword>
<dbReference type="InterPro" id="IPR003660">
    <property type="entry name" value="HAMP_dom"/>
</dbReference>
<reference evidence="13 14" key="1">
    <citation type="submission" date="2022-10" db="EMBL/GenBank/DDBJ databases">
        <title>The complete genomes of actinobacterial strains from the NBC collection.</title>
        <authorList>
            <person name="Joergensen T.S."/>
            <person name="Alvarez Arevalo M."/>
            <person name="Sterndorff E.B."/>
            <person name="Faurdal D."/>
            <person name="Vuksanovic O."/>
            <person name="Mourched A.-S."/>
            <person name="Charusanti P."/>
            <person name="Shaw S."/>
            <person name="Blin K."/>
            <person name="Weber T."/>
        </authorList>
    </citation>
    <scope>NUCLEOTIDE SEQUENCE [LARGE SCALE GENOMIC DNA]</scope>
    <source>
        <strain evidence="13 14">NBC 01774</strain>
    </source>
</reference>
<protein>
    <recommendedName>
        <fullName evidence="3">histidine kinase</fullName>
        <ecNumber evidence="3">2.7.13.3</ecNumber>
    </recommendedName>
</protein>
<gene>
    <name evidence="13" type="ORF">OG863_25805</name>
</gene>
<dbReference type="SMART" id="SM00387">
    <property type="entry name" value="HATPase_c"/>
    <property type="match status" value="1"/>
</dbReference>
<name>A0ABZ1FLU1_9ACTN</name>
<dbReference type="InterPro" id="IPR036890">
    <property type="entry name" value="HATPase_C_sf"/>
</dbReference>
<dbReference type="InterPro" id="IPR003661">
    <property type="entry name" value="HisK_dim/P_dom"/>
</dbReference>
<keyword evidence="9" id="KW-0902">Two-component regulatory system</keyword>
<dbReference type="InterPro" id="IPR003594">
    <property type="entry name" value="HATPase_dom"/>
</dbReference>